<protein>
    <recommendedName>
        <fullName evidence="6">G protein-coupled receptor</fullName>
    </recommendedName>
</protein>
<feature type="transmembrane region" description="Helical" evidence="1">
    <location>
        <begin position="82"/>
        <end position="101"/>
    </location>
</feature>
<evidence type="ECO:0000256" key="1">
    <source>
        <dbReference type="SAM" id="Phobius"/>
    </source>
</evidence>
<keyword evidence="1" id="KW-1133">Transmembrane helix</keyword>
<comment type="caution">
    <text evidence="3">The sequence shown here is derived from an EMBL/GenBank/DDBJ whole genome shotgun (WGS) entry which is preliminary data.</text>
</comment>
<dbReference type="EMBL" id="BTRK01000004">
    <property type="protein sequence ID" value="GMR46982.1"/>
    <property type="molecule type" value="Genomic_DNA"/>
</dbReference>
<evidence type="ECO:0000313" key="3">
    <source>
        <dbReference type="EMBL" id="GMR46994.1"/>
    </source>
</evidence>
<feature type="transmembrane region" description="Helical" evidence="1">
    <location>
        <begin position="26"/>
        <end position="47"/>
    </location>
</feature>
<dbReference type="EMBL" id="BTRK01000004">
    <property type="protein sequence ID" value="GMR46994.1"/>
    <property type="molecule type" value="Genomic_DNA"/>
</dbReference>
<evidence type="ECO:0008006" key="6">
    <source>
        <dbReference type="Google" id="ProtNLM"/>
    </source>
</evidence>
<proteinExistence type="predicted"/>
<evidence type="ECO:0000313" key="2">
    <source>
        <dbReference type="EMBL" id="GMR46982.1"/>
    </source>
</evidence>
<feature type="non-terminal residue" evidence="3">
    <location>
        <position position="1"/>
    </location>
</feature>
<feature type="transmembrane region" description="Helical" evidence="1">
    <location>
        <begin position="53"/>
        <end position="75"/>
    </location>
</feature>
<accession>A0AAN5I044</accession>
<sequence length="170" mass="19150">GLVGMALNVFLIVLLIRSEVGSTATLYFYSCIISAILSFYTAFWISICVNEDMQIAVIVDGMLIGAYYGPLLFLVPQWAVDFVCVAFLAQFIPAPCIIQWLSLSSFSWGTIRKMEVAYSVPIAFHILGWIVMSYFIPTEEFRNEMTSIVHRVHGTNLSDFHVYGLPLMDK</sequence>
<evidence type="ECO:0000313" key="4">
    <source>
        <dbReference type="EMBL" id="GMR46997.1"/>
    </source>
</evidence>
<organism evidence="3 5">
    <name type="scientific">Pristionchus mayeri</name>
    <dbReference type="NCBI Taxonomy" id="1317129"/>
    <lineage>
        <taxon>Eukaryota</taxon>
        <taxon>Metazoa</taxon>
        <taxon>Ecdysozoa</taxon>
        <taxon>Nematoda</taxon>
        <taxon>Chromadorea</taxon>
        <taxon>Rhabditida</taxon>
        <taxon>Rhabditina</taxon>
        <taxon>Diplogasteromorpha</taxon>
        <taxon>Diplogasteroidea</taxon>
        <taxon>Neodiplogasteridae</taxon>
        <taxon>Pristionchus</taxon>
    </lineage>
</organism>
<gene>
    <name evidence="2" type="ORF">PMAYCL1PPCAC_17177</name>
    <name evidence="3" type="ORF">PMAYCL1PPCAC_17189</name>
    <name evidence="4" type="ORF">PMAYCL1PPCAC_17192</name>
</gene>
<evidence type="ECO:0000313" key="5">
    <source>
        <dbReference type="Proteomes" id="UP001328107"/>
    </source>
</evidence>
<keyword evidence="5" id="KW-1185">Reference proteome</keyword>
<reference evidence="3" key="2">
    <citation type="submission" date="2023-06" db="EMBL/GenBank/DDBJ databases">
        <title>Genome assembly of Pristionchus species.</title>
        <authorList>
            <person name="Yoshida K."/>
            <person name="Sommer R.J."/>
        </authorList>
    </citation>
    <scope>NUCLEOTIDE SEQUENCE</scope>
    <source>
        <strain evidence="3">RS5460</strain>
    </source>
</reference>
<reference evidence="5" key="1">
    <citation type="submission" date="2022-10" db="EMBL/GenBank/DDBJ databases">
        <title>Genome assembly of Pristionchus species.</title>
        <authorList>
            <person name="Yoshida K."/>
            <person name="Sommer R.J."/>
        </authorList>
    </citation>
    <scope>NUCLEOTIDE SEQUENCE [LARGE SCALE GENOMIC DNA]</scope>
    <source>
        <strain evidence="4 5">RS5460</strain>
    </source>
</reference>
<keyword evidence="1" id="KW-0472">Membrane</keyword>
<dbReference type="AlphaFoldDB" id="A0AAN5I044"/>
<name>A0AAN5I044_9BILA</name>
<keyword evidence="1" id="KW-0812">Transmembrane</keyword>
<feature type="non-terminal residue" evidence="3">
    <location>
        <position position="170"/>
    </location>
</feature>
<feature type="transmembrane region" description="Helical" evidence="1">
    <location>
        <begin position="116"/>
        <end position="136"/>
    </location>
</feature>
<dbReference type="EMBL" id="BTRK01000004">
    <property type="protein sequence ID" value="GMR46997.1"/>
    <property type="molecule type" value="Genomic_DNA"/>
</dbReference>
<dbReference type="Proteomes" id="UP001328107">
    <property type="component" value="Unassembled WGS sequence"/>
</dbReference>